<feature type="domain" description="Methyltransferase type 11" evidence="1">
    <location>
        <begin position="51"/>
        <end position="92"/>
    </location>
</feature>
<dbReference type="CDD" id="cd02440">
    <property type="entry name" value="AdoMet_MTases"/>
    <property type="match status" value="1"/>
</dbReference>
<dbReference type="RefSeq" id="WP_182669836.1">
    <property type="nucleotide sequence ID" value="NZ_JACHTE010000007.1"/>
</dbReference>
<comment type="caution">
    <text evidence="2">The sequence shown here is derived from an EMBL/GenBank/DDBJ whole genome shotgun (WGS) entry which is preliminary data.</text>
</comment>
<dbReference type="InterPro" id="IPR029063">
    <property type="entry name" value="SAM-dependent_MTases_sf"/>
</dbReference>
<proteinExistence type="predicted"/>
<sequence length="212" mass="22938">MARMLAGIPALPWVWLGVPGAEPPQRDIGRGICLRREARGFRGDVRAALPWPLANESFGAILVQHALDDAYGDTRAVLEECRRVLAPGGVLWLATLNPWSPYRTRWWRSGLGAHGPGYWQAALRRAGFSVDAVSLQWLGPLWYPDDDDAGIGAADRLRAGIALTVTKRVHAAIPPGAVRKLRLQPGVGAMRAPLRIVARSEGVDSQPSPGPP</sequence>
<gene>
    <name evidence="2" type="ORF">H4F99_11265</name>
</gene>
<keyword evidence="2" id="KW-0489">Methyltransferase</keyword>
<evidence type="ECO:0000313" key="2">
    <source>
        <dbReference type="EMBL" id="MBB1089066.1"/>
    </source>
</evidence>
<reference evidence="2 3" key="1">
    <citation type="submission" date="2020-07" db="EMBL/GenBank/DDBJ databases">
        <authorList>
            <person name="Xu S."/>
            <person name="Li A."/>
        </authorList>
    </citation>
    <scope>NUCLEOTIDE SEQUENCE [LARGE SCALE GENOMIC DNA]</scope>
    <source>
        <strain evidence="2 3">SG-8</strain>
    </source>
</reference>
<dbReference type="GO" id="GO:0008757">
    <property type="term" value="F:S-adenosylmethionine-dependent methyltransferase activity"/>
    <property type="evidence" value="ECO:0007669"/>
    <property type="project" value="InterPro"/>
</dbReference>
<evidence type="ECO:0000259" key="1">
    <source>
        <dbReference type="Pfam" id="PF08241"/>
    </source>
</evidence>
<dbReference type="InterPro" id="IPR013216">
    <property type="entry name" value="Methyltransf_11"/>
</dbReference>
<name>A0A7W3U501_9GAMM</name>
<dbReference type="Gene3D" id="3.40.50.150">
    <property type="entry name" value="Vaccinia Virus protein VP39"/>
    <property type="match status" value="1"/>
</dbReference>
<dbReference type="GO" id="GO:0032259">
    <property type="term" value="P:methylation"/>
    <property type="evidence" value="ECO:0007669"/>
    <property type="project" value="UniProtKB-KW"/>
</dbReference>
<accession>A0A7W3U501</accession>
<dbReference type="SUPFAM" id="SSF53335">
    <property type="entry name" value="S-adenosyl-L-methionine-dependent methyltransferases"/>
    <property type="match status" value="1"/>
</dbReference>
<keyword evidence="3" id="KW-1185">Reference proteome</keyword>
<dbReference type="Pfam" id="PF08241">
    <property type="entry name" value="Methyltransf_11"/>
    <property type="match status" value="1"/>
</dbReference>
<dbReference type="EMBL" id="JACHTE010000007">
    <property type="protein sequence ID" value="MBB1089066.1"/>
    <property type="molecule type" value="Genomic_DNA"/>
</dbReference>
<dbReference type="Proteomes" id="UP000552587">
    <property type="component" value="Unassembled WGS sequence"/>
</dbReference>
<keyword evidence="2" id="KW-0808">Transferase</keyword>
<organism evidence="2 3">
    <name type="scientific">Marilutibacter penaei</name>
    <dbReference type="NCBI Taxonomy" id="2759900"/>
    <lineage>
        <taxon>Bacteria</taxon>
        <taxon>Pseudomonadati</taxon>
        <taxon>Pseudomonadota</taxon>
        <taxon>Gammaproteobacteria</taxon>
        <taxon>Lysobacterales</taxon>
        <taxon>Lysobacteraceae</taxon>
        <taxon>Marilutibacter</taxon>
    </lineage>
</organism>
<protein>
    <submittedName>
        <fullName evidence="2">Methyltransferase domain-containing protein</fullName>
    </submittedName>
</protein>
<evidence type="ECO:0000313" key="3">
    <source>
        <dbReference type="Proteomes" id="UP000552587"/>
    </source>
</evidence>
<dbReference type="AlphaFoldDB" id="A0A7W3U501"/>